<keyword evidence="2" id="KW-0539">Nucleus</keyword>
<dbReference type="InterPro" id="IPR003877">
    <property type="entry name" value="SPRY_dom"/>
</dbReference>
<dbReference type="Gene3D" id="2.60.120.920">
    <property type="match status" value="1"/>
</dbReference>
<dbReference type="Gene3D" id="3.40.50.300">
    <property type="entry name" value="P-loop containing nucleotide triphosphate hydrolases"/>
    <property type="match status" value="1"/>
</dbReference>
<reference evidence="5" key="1">
    <citation type="submission" date="2020-06" db="EMBL/GenBank/DDBJ databases">
        <authorList>
            <person name="Li T."/>
            <person name="Hu X."/>
            <person name="Zhang T."/>
            <person name="Song X."/>
            <person name="Zhang H."/>
            <person name="Dai N."/>
            <person name="Sheng W."/>
            <person name="Hou X."/>
            <person name="Wei L."/>
        </authorList>
    </citation>
    <scope>NUCLEOTIDE SEQUENCE</scope>
    <source>
        <strain evidence="5">G02</strain>
        <tissue evidence="5">Leaf</tissue>
    </source>
</reference>
<dbReference type="Pfam" id="PF00622">
    <property type="entry name" value="SPRY"/>
    <property type="match status" value="1"/>
</dbReference>
<feature type="domain" description="SPRY" evidence="4">
    <location>
        <begin position="80"/>
        <end position="227"/>
    </location>
</feature>
<dbReference type="InterPro" id="IPR043136">
    <property type="entry name" value="B30.2/SPRY_sf"/>
</dbReference>
<comment type="caution">
    <text evidence="5">The sequence shown here is derived from an EMBL/GenBank/DDBJ whole genome shotgun (WGS) entry which is preliminary data.</text>
</comment>
<proteinExistence type="predicted"/>
<dbReference type="PANTHER" id="PTHR12381:SF56">
    <property type="entry name" value="B30.2_SPRY DOMAIN-CONTAINING PROTEIN-RELATED"/>
    <property type="match status" value="1"/>
</dbReference>
<dbReference type="GO" id="GO:0000380">
    <property type="term" value="P:alternative mRNA splicing, via spliceosome"/>
    <property type="evidence" value="ECO:0007669"/>
    <property type="project" value="TreeGrafter"/>
</dbReference>
<feature type="region of interest" description="Disordered" evidence="3">
    <location>
        <begin position="639"/>
        <end position="678"/>
    </location>
</feature>
<dbReference type="GO" id="GO:0005634">
    <property type="term" value="C:nucleus"/>
    <property type="evidence" value="ECO:0007669"/>
    <property type="project" value="UniProtKB-SubCell"/>
</dbReference>
<dbReference type="PANTHER" id="PTHR12381">
    <property type="entry name" value="HETEROGENEOUS NUCLEAR RIBONUCLEOPROTEIN U FAMILY MEMBER"/>
    <property type="match status" value="1"/>
</dbReference>
<dbReference type="EMBL" id="JACGWJ010000030">
    <property type="protein sequence ID" value="KAL0300756.1"/>
    <property type="molecule type" value="Genomic_DNA"/>
</dbReference>
<dbReference type="InterPro" id="IPR027417">
    <property type="entry name" value="P-loop_NTPase"/>
</dbReference>
<accession>A0AAW2K2F1</accession>
<dbReference type="GO" id="GO:0003723">
    <property type="term" value="F:RNA binding"/>
    <property type="evidence" value="ECO:0007669"/>
    <property type="project" value="TreeGrafter"/>
</dbReference>
<evidence type="ECO:0000313" key="5">
    <source>
        <dbReference type="EMBL" id="KAL0300756.1"/>
    </source>
</evidence>
<sequence length="678" mass="74658">MASTKRELLFSDETQLKKPRVAELERFQSPAIANMRVLLNPADCDIDFNVGRDGLQGSALYEEGFAYCWSGARANIGVTRGKYCFGCKIVSAQPVVMEDTPVDQQHVCRVGISRGDDAVRNLGETVHSFGFGGTGKFSNSGNFFSYGETFGVGDTIVCCVDLEDRPMASIGFSKNGKWLGVAKYFDAGPSGLGVVGSPIKNLQWESALFPHVLLKNVAVQLQFSIDDGLIPEDGYKPWATAIFDGNTVLGPTFANENDCEVLMMVGLPASGKTTWAEKWVKEHPEKRYVLLGTNLALEQMKVPGLLRKHNYGERFDRLMDRATKIFNVLLSRASKIPRNFIIDQTNVYKSARKRKLKPFANYIKIAVVVFPTAEELKLRADKRFKEMGKEVPAEAVNQMLANYTLPMSKDMPRTDEYFDQVWFVELNGAESQISLDEMKREMSMKQSSRESSIMSYSSSSLQRCQKAPVQSYTGASFQDQGYQSSYSSQPLSGAAYGSCYIGPSTYGSRLDFDNTGSLKGYDCSGISESQSRVLTSHGGSGEVYNSYRANDAYNHTGVGSQHFSHGVTVDPSLSNTVEPYTRALSYNTCDDRYTSGSGGTLHDVPAMRHSAYQPATQVPYGSYGTQIPKPPFVSFPNDAQHAGAGGGYHQPSALRPPPMNFPADAQRPGLYPRPPWGY</sequence>
<organism evidence="5">
    <name type="scientific">Sesamum radiatum</name>
    <name type="common">Black benniseed</name>
    <dbReference type="NCBI Taxonomy" id="300843"/>
    <lineage>
        <taxon>Eukaryota</taxon>
        <taxon>Viridiplantae</taxon>
        <taxon>Streptophyta</taxon>
        <taxon>Embryophyta</taxon>
        <taxon>Tracheophyta</taxon>
        <taxon>Spermatophyta</taxon>
        <taxon>Magnoliopsida</taxon>
        <taxon>eudicotyledons</taxon>
        <taxon>Gunneridae</taxon>
        <taxon>Pentapetalae</taxon>
        <taxon>asterids</taxon>
        <taxon>lamiids</taxon>
        <taxon>Lamiales</taxon>
        <taxon>Pedaliaceae</taxon>
        <taxon>Sesamum</taxon>
    </lineage>
</organism>
<gene>
    <name evidence="5" type="ORF">Sradi_6352400</name>
</gene>
<evidence type="ECO:0000259" key="4">
    <source>
        <dbReference type="SMART" id="SM00449"/>
    </source>
</evidence>
<dbReference type="GO" id="GO:1990904">
    <property type="term" value="C:ribonucleoprotein complex"/>
    <property type="evidence" value="ECO:0007669"/>
    <property type="project" value="UniProtKB-KW"/>
</dbReference>
<dbReference type="SMART" id="SM00449">
    <property type="entry name" value="SPRY"/>
    <property type="match status" value="1"/>
</dbReference>
<dbReference type="SUPFAM" id="SSF49899">
    <property type="entry name" value="Concanavalin A-like lectins/glucanases"/>
    <property type="match status" value="1"/>
</dbReference>
<comment type="subcellular location">
    <subcellularLocation>
        <location evidence="1">Nucleus</location>
    </subcellularLocation>
</comment>
<name>A0AAW2K2F1_SESRA</name>
<reference evidence="5" key="2">
    <citation type="journal article" date="2024" name="Plant">
        <title>Genomic evolution and insights into agronomic trait innovations of Sesamum species.</title>
        <authorList>
            <person name="Miao H."/>
            <person name="Wang L."/>
            <person name="Qu L."/>
            <person name="Liu H."/>
            <person name="Sun Y."/>
            <person name="Le M."/>
            <person name="Wang Q."/>
            <person name="Wei S."/>
            <person name="Zheng Y."/>
            <person name="Lin W."/>
            <person name="Duan Y."/>
            <person name="Cao H."/>
            <person name="Xiong S."/>
            <person name="Wang X."/>
            <person name="Wei L."/>
            <person name="Li C."/>
            <person name="Ma Q."/>
            <person name="Ju M."/>
            <person name="Zhao R."/>
            <person name="Li G."/>
            <person name="Mu C."/>
            <person name="Tian Q."/>
            <person name="Mei H."/>
            <person name="Zhang T."/>
            <person name="Gao T."/>
            <person name="Zhang H."/>
        </authorList>
    </citation>
    <scope>NUCLEOTIDE SEQUENCE</scope>
    <source>
        <strain evidence="5">G02</strain>
    </source>
</reference>
<protein>
    <submittedName>
        <fullName evidence="5">Heterogeneous nuclear ribonucleoprotein U-like protein 1</fullName>
    </submittedName>
</protein>
<evidence type="ECO:0000256" key="3">
    <source>
        <dbReference type="SAM" id="MobiDB-lite"/>
    </source>
</evidence>
<dbReference type="InterPro" id="IPR013320">
    <property type="entry name" value="ConA-like_dom_sf"/>
</dbReference>
<keyword evidence="5" id="KW-0687">Ribonucleoprotein</keyword>
<evidence type="ECO:0000256" key="2">
    <source>
        <dbReference type="ARBA" id="ARBA00023242"/>
    </source>
</evidence>
<dbReference type="CDD" id="cd12884">
    <property type="entry name" value="SPRY_hnRNP"/>
    <property type="match status" value="1"/>
</dbReference>
<evidence type="ECO:0000256" key="1">
    <source>
        <dbReference type="ARBA" id="ARBA00004123"/>
    </source>
</evidence>
<dbReference type="InterPro" id="IPR035778">
    <property type="entry name" value="SPRY_hnRNP_U"/>
</dbReference>
<dbReference type="SUPFAM" id="SSF52540">
    <property type="entry name" value="P-loop containing nucleoside triphosphate hydrolases"/>
    <property type="match status" value="1"/>
</dbReference>
<dbReference type="Pfam" id="PF13671">
    <property type="entry name" value="AAA_33"/>
    <property type="match status" value="1"/>
</dbReference>
<dbReference type="AlphaFoldDB" id="A0AAW2K2F1"/>